<sequence>MADPVYGSVGVIVVATRGTAGPGEALLTVRGSREAYLAWSTDPLPKGTEVLVIGTRGARTVDVEPWLTTDFAI</sequence>
<comment type="caution">
    <text evidence="1">The sequence shown here is derived from an EMBL/GenBank/DDBJ whole genome shotgun (WGS) entry which is preliminary data.</text>
</comment>
<dbReference type="Proteomes" id="UP001526201">
    <property type="component" value="Unassembled WGS sequence"/>
</dbReference>
<proteinExistence type="predicted"/>
<gene>
    <name evidence="1" type="ORF">H7J73_05170</name>
</gene>
<evidence type="ECO:0008006" key="3">
    <source>
        <dbReference type="Google" id="ProtNLM"/>
    </source>
</evidence>
<reference evidence="1 2" key="1">
    <citation type="journal article" date="2022" name="BMC Genomics">
        <title>Comparative genome analysis of mycobacteria focusing on tRNA and non-coding RNA.</title>
        <authorList>
            <person name="Behra P.R.K."/>
            <person name="Pettersson B.M.F."/>
            <person name="Ramesh M."/>
            <person name="Das S."/>
            <person name="Dasgupta S."/>
            <person name="Kirsebom L.A."/>
        </authorList>
    </citation>
    <scope>NUCLEOTIDE SEQUENCE [LARGE SCALE GENOMIC DNA]</scope>
    <source>
        <strain evidence="1 2">DSM 44078</strain>
    </source>
</reference>
<name>A0ABT3C7H8_9MYCO</name>
<organism evidence="1 2">
    <name type="scientific">Mycolicibacterium komossense</name>
    <dbReference type="NCBI Taxonomy" id="1779"/>
    <lineage>
        <taxon>Bacteria</taxon>
        <taxon>Bacillati</taxon>
        <taxon>Actinomycetota</taxon>
        <taxon>Actinomycetes</taxon>
        <taxon>Mycobacteriales</taxon>
        <taxon>Mycobacteriaceae</taxon>
        <taxon>Mycolicibacterium</taxon>
    </lineage>
</organism>
<dbReference type="InterPro" id="IPR012340">
    <property type="entry name" value="NA-bd_OB-fold"/>
</dbReference>
<accession>A0ABT3C7H8</accession>
<dbReference type="EMBL" id="JACKTY010000014">
    <property type="protein sequence ID" value="MCV7225422.1"/>
    <property type="molecule type" value="Genomic_DNA"/>
</dbReference>
<evidence type="ECO:0000313" key="2">
    <source>
        <dbReference type="Proteomes" id="UP001526201"/>
    </source>
</evidence>
<protein>
    <recommendedName>
        <fullName evidence="3">RCK C-terminal domain-containing protein</fullName>
    </recommendedName>
</protein>
<keyword evidence="2" id="KW-1185">Reference proteome</keyword>
<evidence type="ECO:0000313" key="1">
    <source>
        <dbReference type="EMBL" id="MCV7225422.1"/>
    </source>
</evidence>
<dbReference type="Gene3D" id="2.40.50.140">
    <property type="entry name" value="Nucleic acid-binding proteins"/>
    <property type="match status" value="1"/>
</dbReference>
<dbReference type="RefSeq" id="WP_264066191.1">
    <property type="nucleotide sequence ID" value="NZ_JACKTY010000014.1"/>
</dbReference>